<dbReference type="HOGENOM" id="CLU_2003327_0_0_1"/>
<proteinExistence type="predicted"/>
<reference evidence="1 2" key="1">
    <citation type="submission" date="2014-04" db="EMBL/GenBank/DDBJ databases">
        <title>Evolutionary Origins and Diversification of the Mycorrhizal Mutualists.</title>
        <authorList>
            <consortium name="DOE Joint Genome Institute"/>
            <consortium name="Mycorrhizal Genomics Consortium"/>
            <person name="Kohler A."/>
            <person name="Kuo A."/>
            <person name="Nagy L.G."/>
            <person name="Floudas D."/>
            <person name="Copeland A."/>
            <person name="Barry K.W."/>
            <person name="Cichocki N."/>
            <person name="Veneault-Fourrey C."/>
            <person name="LaButti K."/>
            <person name="Lindquist E.A."/>
            <person name="Lipzen A."/>
            <person name="Lundell T."/>
            <person name="Morin E."/>
            <person name="Murat C."/>
            <person name="Riley R."/>
            <person name="Ohm R."/>
            <person name="Sun H."/>
            <person name="Tunlid A."/>
            <person name="Henrissat B."/>
            <person name="Grigoriev I.V."/>
            <person name="Hibbett D.S."/>
            <person name="Martin F."/>
        </authorList>
    </citation>
    <scope>NUCLEOTIDE SEQUENCE [LARGE SCALE GENOMIC DNA]</scope>
    <source>
        <strain evidence="1 2">Koide BX008</strain>
    </source>
</reference>
<protein>
    <submittedName>
        <fullName evidence="1">Uncharacterized protein</fullName>
    </submittedName>
</protein>
<evidence type="ECO:0000313" key="2">
    <source>
        <dbReference type="Proteomes" id="UP000054549"/>
    </source>
</evidence>
<accession>A0A0C2XPA2</accession>
<organism evidence="1 2">
    <name type="scientific">Amanita muscaria (strain Koide BX008)</name>
    <dbReference type="NCBI Taxonomy" id="946122"/>
    <lineage>
        <taxon>Eukaryota</taxon>
        <taxon>Fungi</taxon>
        <taxon>Dikarya</taxon>
        <taxon>Basidiomycota</taxon>
        <taxon>Agaricomycotina</taxon>
        <taxon>Agaricomycetes</taxon>
        <taxon>Agaricomycetidae</taxon>
        <taxon>Agaricales</taxon>
        <taxon>Pluteineae</taxon>
        <taxon>Amanitaceae</taxon>
        <taxon>Amanita</taxon>
    </lineage>
</organism>
<keyword evidence="2" id="KW-1185">Reference proteome</keyword>
<dbReference type="InParanoid" id="A0A0C2XPA2"/>
<dbReference type="EMBL" id="KN818222">
    <property type="protein sequence ID" value="KIL71431.1"/>
    <property type="molecule type" value="Genomic_DNA"/>
</dbReference>
<gene>
    <name evidence="1" type="ORF">M378DRAFT_219202</name>
</gene>
<dbReference type="Proteomes" id="UP000054549">
    <property type="component" value="Unassembled WGS sequence"/>
</dbReference>
<sequence>MSCIKSSLLLQVLQAQEPIKAKNLVAKVSCFFDNVQDFCINDRNESISIAALLLDMRAVLRDLRKTSWLSPLLLHCCSRFPTFDSKRKEKIADATIKMIQKIKIADATKNTKIVNATKDIEKIA</sequence>
<evidence type="ECO:0000313" key="1">
    <source>
        <dbReference type="EMBL" id="KIL71431.1"/>
    </source>
</evidence>
<name>A0A0C2XPA2_AMAMK</name>
<dbReference type="AlphaFoldDB" id="A0A0C2XPA2"/>